<keyword evidence="7 10" id="KW-0472">Membrane</keyword>
<evidence type="ECO:0000256" key="7">
    <source>
        <dbReference type="ARBA" id="ARBA00023136"/>
    </source>
</evidence>
<dbReference type="Proteomes" id="UP000076727">
    <property type="component" value="Unassembled WGS sequence"/>
</dbReference>
<evidence type="ECO:0000256" key="6">
    <source>
        <dbReference type="ARBA" id="ARBA00023034"/>
    </source>
</evidence>
<dbReference type="EMBL" id="KV429046">
    <property type="protein sequence ID" value="KZT71247.1"/>
    <property type="molecule type" value="Genomic_DNA"/>
</dbReference>
<keyword evidence="11" id="KW-0175">Coiled coil</keyword>
<evidence type="ECO:0000256" key="2">
    <source>
        <dbReference type="ARBA" id="ARBA00011023"/>
    </source>
</evidence>
<gene>
    <name evidence="15" type="ORF">DAEQUDRAFT_666082</name>
</gene>
<feature type="domain" description="Conserved Oligomeric Golgi complex subunit 6 C-terminal" evidence="14">
    <location>
        <begin position="243"/>
        <end position="692"/>
    </location>
</feature>
<dbReference type="PANTHER" id="PTHR21506">
    <property type="entry name" value="COMPONENT OF OLIGOMERIC GOLGI COMPLEX 6"/>
    <property type="match status" value="1"/>
</dbReference>
<evidence type="ECO:0000256" key="8">
    <source>
        <dbReference type="ARBA" id="ARBA00031348"/>
    </source>
</evidence>
<feature type="domain" description="Conserved oligomeric complex COG6 N-terminal" evidence="13">
    <location>
        <begin position="104"/>
        <end position="207"/>
    </location>
</feature>
<evidence type="ECO:0000256" key="11">
    <source>
        <dbReference type="SAM" id="Coils"/>
    </source>
</evidence>
<dbReference type="InterPro" id="IPR048369">
    <property type="entry name" value="COG6_C"/>
</dbReference>
<evidence type="ECO:0000259" key="13">
    <source>
        <dbReference type="Pfam" id="PF06419"/>
    </source>
</evidence>
<feature type="compositionally biased region" description="Low complexity" evidence="12">
    <location>
        <begin position="1"/>
        <end position="18"/>
    </location>
</feature>
<comment type="function">
    <text evidence="9">Acts as a component of the peripheral membrane COG complex that is involved in intra-Golgi protein trafficking. COG is located at the cis-Golgi, and regulates tethering of retrograde intra-Golgi vesicles and possibly a number of other membrane trafficking events.</text>
</comment>
<dbReference type="Pfam" id="PF20653">
    <property type="entry name" value="COG6_C"/>
    <property type="match status" value="1"/>
</dbReference>
<evidence type="ECO:0000256" key="9">
    <source>
        <dbReference type="ARBA" id="ARBA00043873"/>
    </source>
</evidence>
<evidence type="ECO:0000256" key="12">
    <source>
        <dbReference type="SAM" id="MobiDB-lite"/>
    </source>
</evidence>
<feature type="coiled-coil region" evidence="11">
    <location>
        <begin position="136"/>
        <end position="177"/>
    </location>
</feature>
<sequence length="725" mass="81057">MNAVIASSSTSRLASTSSPQPQNPISLRLYKVLGANFDDSATREALQTLSELYAPSIAPPAKGKAASRDVDEAQLDDHEDGDCQSMPATNGTHIPEPMPGDIAARARRNLRRDVENRLADSSRKFLKAFGDVDKQLDTLQEHLSAMRVRCDEAQAQLEETNDACRSLLDRAGSLREERQIITTRQSIVSLFLGRFTLDDEEKEALTSRDVPVDKRFFWAMDKAERIRDDCRVLMTGEDGPTPAGVDILSATSGYLEQAYQKIFRWCCFEFRQMGRDSQLEVEPSMREAVRRLRERSELLTYALTYLSQTRQDTLLTAFTNALTRGGPGGLPRPIEMHAHDPLRYVGDMLAWVHQAIAAEREFLESLFNVRGDKRMVGSVRKFAASVEEGWMSELMDAAVGKLCTPLKVQSSITSYKIANLLQFYSLTMQRTIGEEAVLSRTLKEMTGVAFEVFFDSIDTQGRSLLRVSPDLDDTSVSPSLIILDHAQVLREIMVVYDSSLLGDETEEQLVAGFRDILDKMVDPAIETCLTSSEEKRKHRPAWDKTVFVLNTLAYLQSVIEPFRFTAEKQGVIQGLIETKVLQLTEEHYRNLLKEAGLHDVVTAVESHVVSQEPLSRIPAAQTARLQAALREFSAWLSGPGVVESLRLAQLTMQSLATRVHQAALQRLAEAYQRVCEEVRRPENRYEAAATLLGSERPFGQVHLLWQIFGLQDEGRVGAEDGAPSG</sequence>
<comment type="function">
    <text evidence="10">Acts as component of the peripheral membrane COG complex that is involved in intra-Golgi protein trafficking. COG is located at the cis-Golgi, and regulates tethering of retrograde intra-Golgi vesicles and possibly a number of other membrane trafficking events.</text>
</comment>
<keyword evidence="16" id="KW-1185">Reference proteome</keyword>
<dbReference type="GO" id="GO:0015031">
    <property type="term" value="P:protein transport"/>
    <property type="evidence" value="ECO:0007669"/>
    <property type="project" value="UniProtKB-KW"/>
</dbReference>
<comment type="similarity">
    <text evidence="2 10">Belongs to the COG6 family.</text>
</comment>
<dbReference type="GO" id="GO:0000139">
    <property type="term" value="C:Golgi membrane"/>
    <property type="evidence" value="ECO:0007669"/>
    <property type="project" value="UniProtKB-SubCell"/>
</dbReference>
<keyword evidence="6 10" id="KW-0333">Golgi apparatus</keyword>
<feature type="region of interest" description="Disordered" evidence="12">
    <location>
        <begin position="58"/>
        <end position="100"/>
    </location>
</feature>
<dbReference type="STRING" id="1314783.A0A165RWQ1"/>
<feature type="region of interest" description="Disordered" evidence="12">
    <location>
        <begin position="1"/>
        <end position="24"/>
    </location>
</feature>
<name>A0A165RWQ1_9APHY</name>
<evidence type="ECO:0000313" key="16">
    <source>
        <dbReference type="Proteomes" id="UP000076727"/>
    </source>
</evidence>
<dbReference type="InterPro" id="IPR048368">
    <property type="entry name" value="COG6_N"/>
</dbReference>
<evidence type="ECO:0000259" key="14">
    <source>
        <dbReference type="Pfam" id="PF20653"/>
    </source>
</evidence>
<dbReference type="Pfam" id="PF06419">
    <property type="entry name" value="COG6_N"/>
    <property type="match status" value="1"/>
</dbReference>
<proteinExistence type="inferred from homology"/>
<evidence type="ECO:0000256" key="10">
    <source>
        <dbReference type="RuleBase" id="RU365075"/>
    </source>
</evidence>
<dbReference type="AlphaFoldDB" id="A0A165RWQ1"/>
<dbReference type="SMART" id="SM01087">
    <property type="entry name" value="COG6"/>
    <property type="match status" value="1"/>
</dbReference>
<comment type="subcellular location">
    <subcellularLocation>
        <location evidence="1 10">Golgi apparatus membrane</location>
        <topology evidence="1 10">Peripheral membrane protein</topology>
    </subcellularLocation>
</comment>
<evidence type="ECO:0000256" key="3">
    <source>
        <dbReference type="ARBA" id="ARBA00020973"/>
    </source>
</evidence>
<protein>
    <recommendedName>
        <fullName evidence="3 10">Conserved oligomeric Golgi complex subunit 6</fullName>
        <shortName evidence="10">COG complex subunit 6</shortName>
    </recommendedName>
    <alternativeName>
        <fullName evidence="8 10">Component of oligomeric Golgi complex 6</fullName>
    </alternativeName>
</protein>
<dbReference type="GO" id="GO:0017119">
    <property type="term" value="C:Golgi transport complex"/>
    <property type="evidence" value="ECO:0007669"/>
    <property type="project" value="UniProtKB-UniRule"/>
</dbReference>
<evidence type="ECO:0000256" key="1">
    <source>
        <dbReference type="ARBA" id="ARBA00004395"/>
    </source>
</evidence>
<organism evidence="15 16">
    <name type="scientific">Daedalea quercina L-15889</name>
    <dbReference type="NCBI Taxonomy" id="1314783"/>
    <lineage>
        <taxon>Eukaryota</taxon>
        <taxon>Fungi</taxon>
        <taxon>Dikarya</taxon>
        <taxon>Basidiomycota</taxon>
        <taxon>Agaricomycotina</taxon>
        <taxon>Agaricomycetes</taxon>
        <taxon>Polyporales</taxon>
        <taxon>Fomitopsis</taxon>
    </lineage>
</organism>
<accession>A0A165RWQ1</accession>
<keyword evidence="4 10" id="KW-0813">Transport</keyword>
<comment type="subunit">
    <text evidence="10">Component of the conserved oligomeric Golgi complex.</text>
</comment>
<dbReference type="OrthoDB" id="272987at2759"/>
<evidence type="ECO:0000256" key="4">
    <source>
        <dbReference type="ARBA" id="ARBA00022448"/>
    </source>
</evidence>
<dbReference type="PANTHER" id="PTHR21506:SF0">
    <property type="entry name" value="CONSERVED OLIGOMERIC GOLGI COMPLEX SUBUNIT 6"/>
    <property type="match status" value="1"/>
</dbReference>
<keyword evidence="5 10" id="KW-0653">Protein transport</keyword>
<dbReference type="GO" id="GO:0006891">
    <property type="term" value="P:intra-Golgi vesicle-mediated transport"/>
    <property type="evidence" value="ECO:0007669"/>
    <property type="project" value="UniProtKB-UniRule"/>
</dbReference>
<evidence type="ECO:0000256" key="5">
    <source>
        <dbReference type="ARBA" id="ARBA00022927"/>
    </source>
</evidence>
<feature type="compositionally biased region" description="Acidic residues" evidence="12">
    <location>
        <begin position="72"/>
        <end position="82"/>
    </location>
</feature>
<reference evidence="15 16" key="1">
    <citation type="journal article" date="2016" name="Mol. Biol. Evol.">
        <title>Comparative Genomics of Early-Diverging Mushroom-Forming Fungi Provides Insights into the Origins of Lignocellulose Decay Capabilities.</title>
        <authorList>
            <person name="Nagy L.G."/>
            <person name="Riley R."/>
            <person name="Tritt A."/>
            <person name="Adam C."/>
            <person name="Daum C."/>
            <person name="Floudas D."/>
            <person name="Sun H."/>
            <person name="Yadav J.S."/>
            <person name="Pangilinan J."/>
            <person name="Larsson K.H."/>
            <person name="Matsuura K."/>
            <person name="Barry K."/>
            <person name="Labutti K."/>
            <person name="Kuo R."/>
            <person name="Ohm R.A."/>
            <person name="Bhattacharya S.S."/>
            <person name="Shirouzu T."/>
            <person name="Yoshinaga Y."/>
            <person name="Martin F.M."/>
            <person name="Grigoriev I.V."/>
            <person name="Hibbett D.S."/>
        </authorList>
    </citation>
    <scope>NUCLEOTIDE SEQUENCE [LARGE SCALE GENOMIC DNA]</scope>
    <source>
        <strain evidence="15 16">L-15889</strain>
    </source>
</reference>
<evidence type="ECO:0000313" key="15">
    <source>
        <dbReference type="EMBL" id="KZT71247.1"/>
    </source>
</evidence>
<dbReference type="InterPro" id="IPR010490">
    <property type="entry name" value="COG6"/>
</dbReference>